<reference evidence="3 5" key="2">
    <citation type="submission" date="2018-11" db="EMBL/GenBank/DDBJ databases">
        <title>Species Designations Belie Phenotypic and Genotypic Heterogeneity in Oral Streptococci.</title>
        <authorList>
            <person name="Velsko I."/>
        </authorList>
    </citation>
    <scope>NUCLEOTIDE SEQUENCE [LARGE SCALE GENOMIC DNA]</scope>
    <source>
        <strain evidence="3 5">BCC08</strain>
    </source>
</reference>
<feature type="transmembrane region" description="Helical" evidence="1">
    <location>
        <begin position="49"/>
        <end position="70"/>
    </location>
</feature>
<dbReference type="AlphaFoldDB" id="A0A0F2DTH5"/>
<reference evidence="2 4" key="1">
    <citation type="submission" date="2015-02" db="EMBL/GenBank/DDBJ databases">
        <title>Evolution of amylase-binding proteins of oral streptococcal species.</title>
        <authorList>
            <person name="Haase E.M."/>
        </authorList>
    </citation>
    <scope>NUCLEOTIDE SEQUENCE [LARGE SCALE GENOMIC DNA]</scope>
    <source>
        <strain evidence="2 4">SK145</strain>
    </source>
</reference>
<organism evidence="2 4">
    <name type="scientific">Streptococcus mitis</name>
    <dbReference type="NCBI Taxonomy" id="28037"/>
    <lineage>
        <taxon>Bacteria</taxon>
        <taxon>Bacillati</taxon>
        <taxon>Bacillota</taxon>
        <taxon>Bacilli</taxon>
        <taxon>Lactobacillales</taxon>
        <taxon>Streptococcaceae</taxon>
        <taxon>Streptococcus</taxon>
        <taxon>Streptococcus mitis group</taxon>
    </lineage>
</organism>
<gene>
    <name evidence="3" type="ORF">D8786_09190</name>
    <name evidence="2" type="ORF">TZ93_01409</name>
</gene>
<evidence type="ECO:0000256" key="1">
    <source>
        <dbReference type="SAM" id="Phobius"/>
    </source>
</evidence>
<sequence>MKSLIKLLANKDVKFLYNICIRLSTYLLVVAVYIAILGLFLLFKQNIIAVRYLLFLSVLFIVIGIFLNLLTWKVLLYWKVVLIDFKKYQFFFEYNVSHSNKFNKKFNEVSFELITGELSYLRGDFLLSLSQYSNINLSNISKKNRKIFELKKLYYNFLSSIHIQDEQNIAFFEEQLSKAPDSKDGKAKLVAKAQAIKDIVFNKEANDYFDTTEPENKLARIIFSYYGALNAQLKGDEARARSLFESIVHENPELFCVQEAKKYLGSNNVS</sequence>
<protein>
    <recommendedName>
        <fullName evidence="6">Tetratricopeptide repeat protein</fullName>
    </recommendedName>
</protein>
<keyword evidence="1" id="KW-0812">Transmembrane</keyword>
<evidence type="ECO:0008006" key="6">
    <source>
        <dbReference type="Google" id="ProtNLM"/>
    </source>
</evidence>
<name>A0A0F2DTH5_STRMT</name>
<evidence type="ECO:0000313" key="5">
    <source>
        <dbReference type="Proteomes" id="UP000277773"/>
    </source>
</evidence>
<evidence type="ECO:0000313" key="4">
    <source>
        <dbReference type="Proteomes" id="UP000033590"/>
    </source>
</evidence>
<comment type="caution">
    <text evidence="2">The sequence shown here is derived from an EMBL/GenBank/DDBJ whole genome shotgun (WGS) entry which is preliminary data.</text>
</comment>
<evidence type="ECO:0000313" key="2">
    <source>
        <dbReference type="EMBL" id="KJQ73524.1"/>
    </source>
</evidence>
<keyword evidence="1" id="KW-0472">Membrane</keyword>
<dbReference type="EMBL" id="JYGS01000006">
    <property type="protein sequence ID" value="KJQ73524.1"/>
    <property type="molecule type" value="Genomic_DNA"/>
</dbReference>
<dbReference type="EMBL" id="RJPY01000016">
    <property type="protein sequence ID" value="RSJ94368.1"/>
    <property type="molecule type" value="Genomic_DNA"/>
</dbReference>
<feature type="transmembrane region" description="Helical" evidence="1">
    <location>
        <begin position="21"/>
        <end position="43"/>
    </location>
</feature>
<dbReference type="Proteomes" id="UP000277773">
    <property type="component" value="Unassembled WGS sequence"/>
</dbReference>
<dbReference type="RefSeq" id="WP_049493482.1">
    <property type="nucleotide sequence ID" value="NZ_CAMHZZ010000003.1"/>
</dbReference>
<keyword evidence="1" id="KW-1133">Transmembrane helix</keyword>
<accession>A0A0F2DTH5</accession>
<dbReference type="Proteomes" id="UP000033590">
    <property type="component" value="Unassembled WGS sequence"/>
</dbReference>
<evidence type="ECO:0000313" key="3">
    <source>
        <dbReference type="EMBL" id="RSJ94368.1"/>
    </source>
</evidence>
<dbReference type="PATRIC" id="fig|28037.215.peg.1373"/>
<proteinExistence type="predicted"/>